<evidence type="ECO:0000313" key="1">
    <source>
        <dbReference type="Proteomes" id="UP000694918"/>
    </source>
</evidence>
<dbReference type="RefSeq" id="XP_011038762.1">
    <property type="nucleotide sequence ID" value="XM_011040460.1"/>
</dbReference>
<protein>
    <submittedName>
        <fullName evidence="2">Uncharacterized protein LOC105135545</fullName>
    </submittedName>
</protein>
<dbReference type="AlphaFoldDB" id="A0AAJ6V0J2"/>
<evidence type="ECO:0000313" key="2">
    <source>
        <dbReference type="RefSeq" id="XP_011038762.1"/>
    </source>
</evidence>
<gene>
    <name evidence="2" type="primary">LOC105135545</name>
</gene>
<keyword evidence="1" id="KW-1185">Reference proteome</keyword>
<reference evidence="2" key="1">
    <citation type="submission" date="2025-08" db="UniProtKB">
        <authorList>
            <consortium name="RefSeq"/>
        </authorList>
    </citation>
    <scope>IDENTIFICATION</scope>
</reference>
<sequence length="104" mass="11584">MFFVLCSANTSASTIAANINSIPMLNETNSRDLKENAMIVLGCMDPDLVPRIEQPTALTDRSSKAFRGSVSEKVTTAKKFLEAIEKHFAENNRKGWNKNIRLKP</sequence>
<organism evidence="1 2">
    <name type="scientific">Populus euphratica</name>
    <name type="common">Euphrates poplar</name>
    <dbReference type="NCBI Taxonomy" id="75702"/>
    <lineage>
        <taxon>Eukaryota</taxon>
        <taxon>Viridiplantae</taxon>
        <taxon>Streptophyta</taxon>
        <taxon>Embryophyta</taxon>
        <taxon>Tracheophyta</taxon>
        <taxon>Spermatophyta</taxon>
        <taxon>Magnoliopsida</taxon>
        <taxon>eudicotyledons</taxon>
        <taxon>Gunneridae</taxon>
        <taxon>Pentapetalae</taxon>
        <taxon>rosids</taxon>
        <taxon>fabids</taxon>
        <taxon>Malpighiales</taxon>
        <taxon>Salicaceae</taxon>
        <taxon>Saliceae</taxon>
        <taxon>Populus</taxon>
    </lineage>
</organism>
<dbReference type="Proteomes" id="UP000694918">
    <property type="component" value="Unplaced"/>
</dbReference>
<dbReference type="KEGG" id="peu:105135545"/>
<name>A0AAJ6V0J2_POPEU</name>
<accession>A0AAJ6V0J2</accession>
<dbReference type="GeneID" id="105135545"/>
<proteinExistence type="predicted"/>